<dbReference type="Proteomes" id="UP000011976">
    <property type="component" value="Unassembled WGS sequence"/>
</dbReference>
<feature type="region of interest" description="Disordered" evidence="1">
    <location>
        <begin position="1"/>
        <end position="119"/>
    </location>
</feature>
<dbReference type="CDD" id="cd18186">
    <property type="entry name" value="BTB_POZ_ZBTB_KLHL-like"/>
    <property type="match status" value="1"/>
</dbReference>
<dbReference type="STRING" id="1151754.M9LSK8"/>
<name>M9LSK8_PSEA3</name>
<sequence>MATPSEQSSASANAAPPTDTATAPAESTLPTNTAADPTSTSPLQSAGSVASASMLPRSTALASTGSAASSAAPGSGTATPTPRTPNTQAAVSPRRASSSLAHNSSSVVASREPTASARRIRQHTFSSTASAMASTDGSNVIPSMFGYPFRADSPAGFVGPRPSHTTRIQPAWVRPARSQPSNPRDPTAPNSSPNATHLSWYSTPIHSHPHQPQPSASTANPSHRQPHSHHDPPAAQHRAAPAFVPDTQPTFEETTTISFTWTIRDLHLLREEVEHSPPPSEGGRSVSAGAGKSDIWTNPPVFGDGKWKLELVRTTRSLASPSHEPPRTPHHTRPSASVDSTDATSSPTTASASITILSVYLTALVLDYTHANVEIPACIMLGLRPVRAPVGRRGAENGGWLWRRFYDYTFHKDADLFTCHHLPSVSQMLQDDPVARQDAIALTIQLGLGPGHVRELEGLLGHGAVARVPVEVEGHHLVPRAMLTSLHGLLDDANTGDVRIIVRERGVRLPQPDKDAATSDDEETSSVRSARIVPFPIGSAHPAQAQGEAEGEEQMYVRDRVLWAHASVLRSRSDYFGTMLGSEFSEGIDHVYGSGARRVRTLRIPDADFATAYWFLRYLYTDEVEFAPNEDVRSAVLDDEWAKPGQHAEGAQGAGEEDVLADWTPVSQLDQEAFGIEVGHGREVSGSFVHSVGTSGSVRRRTHSQATSPVDEGEGWDVHPHPSCAPGAASALAVFRLAHRYELHSLSRLAAVHLVDTLTPHSAFPTLLATSMYAELHARIKAYVYTHWHHVAATHEFQTCCDEVCTGVWGARAGKTISAFVASLVSPLVQRV</sequence>
<proteinExistence type="predicted"/>
<evidence type="ECO:0000313" key="4">
    <source>
        <dbReference type="Proteomes" id="UP000011976"/>
    </source>
</evidence>
<reference evidence="4" key="1">
    <citation type="journal article" date="2013" name="Genome Announc.">
        <title>Genome sequence of the basidiomycetous yeast Pseudozyma antarctica T-34, a producer of the glycolipid biosurfactants mannosylerythritol lipids.</title>
        <authorList>
            <person name="Morita T."/>
            <person name="Koike H."/>
            <person name="Koyama Y."/>
            <person name="Hagiwara H."/>
            <person name="Ito E."/>
            <person name="Fukuoka T."/>
            <person name="Imura T."/>
            <person name="Machida M."/>
            <person name="Kitamoto D."/>
        </authorList>
    </citation>
    <scope>NUCLEOTIDE SEQUENCE [LARGE SCALE GENOMIC DNA]</scope>
    <source>
        <strain evidence="4">T-34</strain>
    </source>
</reference>
<evidence type="ECO:0000256" key="1">
    <source>
        <dbReference type="SAM" id="MobiDB-lite"/>
    </source>
</evidence>
<feature type="region of interest" description="Disordered" evidence="1">
    <location>
        <begin position="692"/>
        <end position="718"/>
    </location>
</feature>
<dbReference type="AlphaFoldDB" id="M9LSK8"/>
<dbReference type="PANTHER" id="PTHR24413">
    <property type="entry name" value="SPECKLE-TYPE POZ PROTEIN"/>
    <property type="match status" value="1"/>
</dbReference>
<dbReference type="Gene3D" id="3.30.710.10">
    <property type="entry name" value="Potassium Channel Kv1.1, Chain A"/>
    <property type="match status" value="1"/>
</dbReference>
<feature type="compositionally biased region" description="Polar residues" evidence="1">
    <location>
        <begin position="29"/>
        <end position="51"/>
    </location>
</feature>
<accession>M9LSK8</accession>
<dbReference type="SUPFAM" id="SSF54695">
    <property type="entry name" value="POZ domain"/>
    <property type="match status" value="1"/>
</dbReference>
<feature type="domain" description="BTB" evidence="2">
    <location>
        <begin position="551"/>
        <end position="628"/>
    </location>
</feature>
<feature type="region of interest" description="Disordered" evidence="1">
    <location>
        <begin position="273"/>
        <end position="297"/>
    </location>
</feature>
<dbReference type="InterPro" id="IPR011333">
    <property type="entry name" value="SKP1/BTB/POZ_sf"/>
</dbReference>
<evidence type="ECO:0000259" key="2">
    <source>
        <dbReference type="PROSITE" id="PS50097"/>
    </source>
</evidence>
<protein>
    <recommendedName>
        <fullName evidence="2">BTB domain-containing protein</fullName>
    </recommendedName>
</protein>
<dbReference type="InterPro" id="IPR000210">
    <property type="entry name" value="BTB/POZ_dom"/>
</dbReference>
<feature type="compositionally biased region" description="Low complexity" evidence="1">
    <location>
        <begin position="1"/>
        <end position="28"/>
    </location>
</feature>
<feature type="region of interest" description="Disordered" evidence="1">
    <location>
        <begin position="318"/>
        <end position="348"/>
    </location>
</feature>
<dbReference type="OrthoDB" id="288590at2759"/>
<dbReference type="EMBL" id="DF196767">
    <property type="protein sequence ID" value="GAC71174.1"/>
    <property type="molecule type" value="Genomic_DNA"/>
</dbReference>
<feature type="compositionally biased region" description="Low complexity" evidence="1">
    <location>
        <begin position="58"/>
        <end position="85"/>
    </location>
</feature>
<dbReference type="Pfam" id="PF00651">
    <property type="entry name" value="BTB"/>
    <property type="match status" value="1"/>
</dbReference>
<organism evidence="3 4">
    <name type="scientific">Pseudozyma antarctica (strain T-34)</name>
    <name type="common">Yeast</name>
    <name type="synonym">Candida antarctica</name>
    <dbReference type="NCBI Taxonomy" id="1151754"/>
    <lineage>
        <taxon>Eukaryota</taxon>
        <taxon>Fungi</taxon>
        <taxon>Dikarya</taxon>
        <taxon>Basidiomycota</taxon>
        <taxon>Ustilaginomycotina</taxon>
        <taxon>Ustilaginomycetes</taxon>
        <taxon>Ustilaginales</taxon>
        <taxon>Ustilaginaceae</taxon>
        <taxon>Moesziomyces</taxon>
    </lineage>
</organism>
<gene>
    <name evidence="3" type="ORF">PANT_1d00030</name>
</gene>
<feature type="compositionally biased region" description="Low complexity" evidence="1">
    <location>
        <begin position="96"/>
        <end position="110"/>
    </location>
</feature>
<evidence type="ECO:0000313" key="3">
    <source>
        <dbReference type="EMBL" id="GAC71174.1"/>
    </source>
</evidence>
<feature type="region of interest" description="Disordered" evidence="1">
    <location>
        <begin position="156"/>
        <end position="237"/>
    </location>
</feature>
<feature type="compositionally biased region" description="Low complexity" evidence="1">
    <location>
        <begin position="334"/>
        <end position="348"/>
    </location>
</feature>
<feature type="compositionally biased region" description="Polar residues" evidence="1">
    <location>
        <begin position="178"/>
        <end position="205"/>
    </location>
</feature>
<dbReference type="PROSITE" id="PS50097">
    <property type="entry name" value="BTB"/>
    <property type="match status" value="1"/>
</dbReference>